<feature type="transmembrane region" description="Helical" evidence="24">
    <location>
        <begin position="109"/>
        <end position="130"/>
    </location>
</feature>
<evidence type="ECO:0000256" key="6">
    <source>
        <dbReference type="ARBA" id="ARBA00012487"/>
    </source>
</evidence>
<comment type="subcellular location">
    <subcellularLocation>
        <location evidence="2">Cell membrane</location>
        <topology evidence="2">Multi-pass membrane protein</topology>
    </subcellularLocation>
</comment>
<evidence type="ECO:0000313" key="25">
    <source>
        <dbReference type="EMBL" id="ABB41875.1"/>
    </source>
</evidence>
<evidence type="ECO:0000256" key="14">
    <source>
        <dbReference type="ARBA" id="ARBA00023098"/>
    </source>
</evidence>
<feature type="transmembrane region" description="Helical" evidence="24">
    <location>
        <begin position="28"/>
        <end position="44"/>
    </location>
</feature>
<comment type="pathway">
    <text evidence="3">Phospholipid metabolism; CDP-diacylglycerol biosynthesis; CDP-diacylglycerol from sn-glycerol 3-phosphate: step 3/3.</text>
</comment>
<comment type="catalytic activity">
    <reaction evidence="1">
        <text>a 1,2-diacyl-sn-glycero-3-phosphate + CTP + H(+) = a CDP-1,2-diacyl-sn-glycerol + diphosphate</text>
        <dbReference type="Rhea" id="RHEA:16229"/>
        <dbReference type="ChEBI" id="CHEBI:15378"/>
        <dbReference type="ChEBI" id="CHEBI:33019"/>
        <dbReference type="ChEBI" id="CHEBI:37563"/>
        <dbReference type="ChEBI" id="CHEBI:58332"/>
        <dbReference type="ChEBI" id="CHEBI:58608"/>
        <dbReference type="EC" id="2.7.7.41"/>
    </reaction>
</comment>
<protein>
    <recommendedName>
        <fullName evidence="7">Phosphatidate cytidylyltransferase</fullName>
        <ecNumber evidence="6">2.7.7.41</ecNumber>
    </recommendedName>
    <alternativeName>
        <fullName evidence="20">CDP-DAG synthase</fullName>
    </alternativeName>
    <alternativeName>
        <fullName evidence="22">CDP-DG synthase</fullName>
    </alternativeName>
    <alternativeName>
        <fullName evidence="18">CDP-diacylglycerol synthase</fullName>
    </alternativeName>
    <alternativeName>
        <fullName evidence="21">CDP-diglyceride pyrophosphorylase</fullName>
    </alternativeName>
    <alternativeName>
        <fullName evidence="23">CDP-diglyceride synthase</fullName>
    </alternativeName>
    <alternativeName>
        <fullName evidence="19">CTP:phosphatidate cytidylyltransferase</fullName>
    </alternativeName>
</protein>
<evidence type="ECO:0000256" key="11">
    <source>
        <dbReference type="ARBA" id="ARBA00022692"/>
    </source>
</evidence>
<evidence type="ECO:0000256" key="2">
    <source>
        <dbReference type="ARBA" id="ARBA00004651"/>
    </source>
</evidence>
<gene>
    <name evidence="25" type="ordered locus">Tcr_1280</name>
</gene>
<evidence type="ECO:0000256" key="24">
    <source>
        <dbReference type="SAM" id="Phobius"/>
    </source>
</evidence>
<evidence type="ECO:0000256" key="7">
    <source>
        <dbReference type="ARBA" id="ARBA00019373"/>
    </source>
</evidence>
<evidence type="ECO:0000256" key="21">
    <source>
        <dbReference type="ARBA" id="ARBA00032396"/>
    </source>
</evidence>
<dbReference type="STRING" id="317025.Tcr_1280"/>
<evidence type="ECO:0000256" key="12">
    <source>
        <dbReference type="ARBA" id="ARBA00022695"/>
    </source>
</evidence>
<keyword evidence="10 25" id="KW-0808">Transferase</keyword>
<keyword evidence="16" id="KW-0594">Phospholipid biosynthesis</keyword>
<reference evidence="25" key="1">
    <citation type="submission" date="2006-07" db="EMBL/GenBank/DDBJ databases">
        <title>Complete sequence of Thiomicrospira crunogena XCL-2.</title>
        <authorList>
            <consortium name="US DOE Joint Genome Institute"/>
            <person name="Copeland A."/>
            <person name="Lucas S."/>
            <person name="Lapidus A."/>
            <person name="Barry K."/>
            <person name="Detter J.C."/>
            <person name="Glavina del Rio T."/>
            <person name="Hammon N."/>
            <person name="Israni S."/>
            <person name="Dalin E."/>
            <person name="Tice H."/>
            <person name="Pitluck S."/>
            <person name="Chain P."/>
            <person name="Malfatti S."/>
            <person name="Shin M."/>
            <person name="Vergez L."/>
            <person name="Schmutz J."/>
            <person name="Larimer F."/>
            <person name="Land M."/>
            <person name="Hauser L."/>
            <person name="Kyrpides N."/>
            <person name="Lykidis A."/>
            <person name="Scott K.M."/>
            <person name="Sievert S."/>
            <person name="Kerfeld C."/>
            <person name="Freyermuth S."/>
            <person name="Dobrinski K."/>
            <person name="Boller A."/>
            <person name="Fitzpatrick K."/>
            <person name="Thoma P."/>
            <person name="Moore J."/>
            <person name="Richardson P."/>
        </authorList>
    </citation>
    <scope>NUCLEOTIDE SEQUENCE</scope>
    <source>
        <strain evidence="25">XCL-2</strain>
    </source>
</reference>
<evidence type="ECO:0000256" key="22">
    <source>
        <dbReference type="ARBA" id="ARBA00032743"/>
    </source>
</evidence>
<dbReference type="GO" id="GO:0016024">
    <property type="term" value="P:CDP-diacylglycerol biosynthetic process"/>
    <property type="evidence" value="ECO:0007669"/>
    <property type="project" value="TreeGrafter"/>
</dbReference>
<dbReference type="OrthoDB" id="9799199at2"/>
<evidence type="ECO:0000256" key="8">
    <source>
        <dbReference type="ARBA" id="ARBA00022475"/>
    </source>
</evidence>
<evidence type="ECO:0000256" key="1">
    <source>
        <dbReference type="ARBA" id="ARBA00001698"/>
    </source>
</evidence>
<dbReference type="PANTHER" id="PTHR46382">
    <property type="entry name" value="PHOSPHATIDATE CYTIDYLYLTRANSFERASE"/>
    <property type="match status" value="1"/>
</dbReference>
<dbReference type="KEGG" id="tcx:Tcr_1280"/>
<evidence type="ECO:0000256" key="15">
    <source>
        <dbReference type="ARBA" id="ARBA00023136"/>
    </source>
</evidence>
<evidence type="ECO:0000256" key="13">
    <source>
        <dbReference type="ARBA" id="ARBA00022989"/>
    </source>
</evidence>
<dbReference type="eggNOG" id="COG0575">
    <property type="taxonomic scope" value="Bacteria"/>
</dbReference>
<comment type="pathway">
    <text evidence="4">Lipid metabolism.</text>
</comment>
<feature type="transmembrane region" description="Helical" evidence="24">
    <location>
        <begin position="78"/>
        <end position="97"/>
    </location>
</feature>
<evidence type="ECO:0000256" key="4">
    <source>
        <dbReference type="ARBA" id="ARBA00005189"/>
    </source>
</evidence>
<comment type="similarity">
    <text evidence="5">Belongs to the CDS family.</text>
</comment>
<keyword evidence="11 24" id="KW-0812">Transmembrane</keyword>
<evidence type="ECO:0000256" key="19">
    <source>
        <dbReference type="ARBA" id="ARBA00031825"/>
    </source>
</evidence>
<dbReference type="PANTHER" id="PTHR46382:SF1">
    <property type="entry name" value="PHOSPHATIDATE CYTIDYLYLTRANSFERASE"/>
    <property type="match status" value="1"/>
</dbReference>
<dbReference type="Pfam" id="PF01148">
    <property type="entry name" value="CTP_transf_1"/>
    <property type="match status" value="1"/>
</dbReference>
<keyword evidence="9" id="KW-0444">Lipid biosynthesis</keyword>
<evidence type="ECO:0000256" key="5">
    <source>
        <dbReference type="ARBA" id="ARBA00010185"/>
    </source>
</evidence>
<evidence type="ECO:0000256" key="17">
    <source>
        <dbReference type="ARBA" id="ARBA00023264"/>
    </source>
</evidence>
<feature type="transmembrane region" description="Helical" evidence="24">
    <location>
        <begin position="56"/>
        <end position="72"/>
    </location>
</feature>
<sequence length="268" mass="29784">MLMQRVITASLLFLLVAGLLWAKNDQAWLFFTLAVSFISAWEWFGFTTSEKPGSRILYSAVVALIVFVGVTFGRADLFMLLTVLVMVIMATTVILYQRRAGHFQIRNRLLILLLGLLILVNFASVLLFFVSEYSAGVVLLSLFVIWAIDTGAYFSGRRFGRHKLANHVSPGKTWEGVYGGALLAFVIAIVGLSILQPTLQISFLSAAFIFTVIGLFSIFGDLFESLLKRQANLKDSSQLLPGHGGVLDRADSLLVALPMFYFVWQWVS</sequence>
<organism evidence="25">
    <name type="scientific">Hydrogenovibrio crunogenus (strain DSM 25203 / XCL-2)</name>
    <name type="common">Thiomicrospira crunogena</name>
    <dbReference type="NCBI Taxonomy" id="317025"/>
    <lineage>
        <taxon>Bacteria</taxon>
        <taxon>Pseudomonadati</taxon>
        <taxon>Pseudomonadota</taxon>
        <taxon>Gammaproteobacteria</taxon>
        <taxon>Thiotrichales</taxon>
        <taxon>Piscirickettsiaceae</taxon>
        <taxon>Hydrogenovibrio</taxon>
    </lineage>
</organism>
<evidence type="ECO:0000256" key="9">
    <source>
        <dbReference type="ARBA" id="ARBA00022516"/>
    </source>
</evidence>
<dbReference type="HOGENOM" id="CLU_037294_1_2_6"/>
<keyword evidence="12 25" id="KW-0548">Nucleotidyltransferase</keyword>
<evidence type="ECO:0000256" key="3">
    <source>
        <dbReference type="ARBA" id="ARBA00005119"/>
    </source>
</evidence>
<evidence type="ECO:0000256" key="23">
    <source>
        <dbReference type="ARBA" id="ARBA00033406"/>
    </source>
</evidence>
<keyword evidence="13 24" id="KW-1133">Transmembrane helix</keyword>
<evidence type="ECO:0000256" key="18">
    <source>
        <dbReference type="ARBA" id="ARBA00029893"/>
    </source>
</evidence>
<evidence type="ECO:0000256" key="16">
    <source>
        <dbReference type="ARBA" id="ARBA00023209"/>
    </source>
</evidence>
<feature type="transmembrane region" description="Helical" evidence="24">
    <location>
        <begin position="201"/>
        <end position="223"/>
    </location>
</feature>
<dbReference type="GO" id="GO:0004605">
    <property type="term" value="F:phosphatidate cytidylyltransferase activity"/>
    <property type="evidence" value="ECO:0007669"/>
    <property type="project" value="UniProtKB-EC"/>
</dbReference>
<accession>Q31G48</accession>
<dbReference type="EMBL" id="CP000109">
    <property type="protein sequence ID" value="ABB41875.1"/>
    <property type="molecule type" value="Genomic_DNA"/>
</dbReference>
<feature type="transmembrane region" description="Helical" evidence="24">
    <location>
        <begin position="176"/>
        <end position="195"/>
    </location>
</feature>
<dbReference type="EC" id="2.7.7.41" evidence="6"/>
<keyword evidence="8" id="KW-1003">Cell membrane</keyword>
<keyword evidence="17" id="KW-1208">Phospholipid metabolism</keyword>
<name>Q31G48_HYDCU</name>
<keyword evidence="14" id="KW-0443">Lipid metabolism</keyword>
<evidence type="ECO:0000256" key="10">
    <source>
        <dbReference type="ARBA" id="ARBA00022679"/>
    </source>
</evidence>
<feature type="transmembrane region" description="Helical" evidence="24">
    <location>
        <begin position="136"/>
        <end position="155"/>
    </location>
</feature>
<dbReference type="AlphaFoldDB" id="Q31G48"/>
<evidence type="ECO:0000256" key="20">
    <source>
        <dbReference type="ARBA" id="ARBA00032253"/>
    </source>
</evidence>
<dbReference type="GO" id="GO:0005886">
    <property type="term" value="C:plasma membrane"/>
    <property type="evidence" value="ECO:0007669"/>
    <property type="project" value="UniProtKB-SubCell"/>
</dbReference>
<proteinExistence type="inferred from homology"/>
<keyword evidence="15 24" id="KW-0472">Membrane</keyword>